<accession>A0A4Q0P6A6</accession>
<reference evidence="1 2" key="1">
    <citation type="submission" date="2018-07" db="EMBL/GenBank/DDBJ databases">
        <title>Leeuwenhoekiella genomics.</title>
        <authorList>
            <person name="Tahon G."/>
            <person name="Willems A."/>
        </authorList>
    </citation>
    <scope>NUCLEOTIDE SEQUENCE [LARGE SCALE GENOMIC DNA]</scope>
    <source>
        <strain evidence="1 2">LMG 22550</strain>
    </source>
</reference>
<dbReference type="AlphaFoldDB" id="A0A4Q0P6A6"/>
<gene>
    <name evidence="1" type="ORF">DSM00_2706</name>
</gene>
<dbReference type="EMBL" id="QOVM01000006">
    <property type="protein sequence ID" value="RXG21189.1"/>
    <property type="molecule type" value="Genomic_DNA"/>
</dbReference>
<protein>
    <recommendedName>
        <fullName evidence="3">DUF4861 domain-containing protein</fullName>
    </recommendedName>
</protein>
<sequence>MQYSNLGIITTALLILSSCGVKNDSLQISVENKLDVKRSFETIAIPLNQIPYNVNDSTKTVAVVNTATNDTLVSQLVDEDGDSNLDMLLFQPEIAAKSTNTYTLTPVAKKTVTDSVDPLAYSRFVPERTDDYAWENDKVAFRTYGPVAQQMVEDSVPGGTLTSGIDAWLKRVDYPIINKWYKKTLSGAGTYHEDTGEGLDNFHVGASRGIGGIAVKKDTIFYYSKNFTNWKTLSNGPIRTSFILEYADWDAGGTTITEHKKITLDRGSYFSKFEINLTGADSISAGLTLHKNTGNTIINEDLGYISYWETLDDSEIGSAILVPNNLLSTQKYISTKTDESNLYATIKPEDNTVTYYAGFGWKKRGEFTTEEEWKAFLERTAKKLKSPLKVNYLN</sequence>
<evidence type="ECO:0000313" key="1">
    <source>
        <dbReference type="EMBL" id="RXG21189.1"/>
    </source>
</evidence>
<comment type="caution">
    <text evidence="1">The sequence shown here is derived from an EMBL/GenBank/DDBJ whole genome shotgun (WGS) entry which is preliminary data.</text>
</comment>
<name>A0A4Q0P6A6_9FLAO</name>
<dbReference type="RefSeq" id="WP_128758456.1">
    <property type="nucleotide sequence ID" value="NZ_QOVM01000006.1"/>
</dbReference>
<dbReference type="OrthoDB" id="9800230at2"/>
<evidence type="ECO:0008006" key="3">
    <source>
        <dbReference type="Google" id="ProtNLM"/>
    </source>
</evidence>
<dbReference type="Pfam" id="PF16153">
    <property type="entry name" value="DUF4861"/>
    <property type="match status" value="1"/>
</dbReference>
<keyword evidence="2" id="KW-1185">Reference proteome</keyword>
<evidence type="ECO:0000313" key="2">
    <source>
        <dbReference type="Proteomes" id="UP000289238"/>
    </source>
</evidence>
<dbReference type="Proteomes" id="UP000289238">
    <property type="component" value="Unassembled WGS sequence"/>
</dbReference>
<proteinExistence type="predicted"/>
<dbReference type="InterPro" id="IPR032342">
    <property type="entry name" value="DUF4861"/>
</dbReference>
<organism evidence="1 2">
    <name type="scientific">Leeuwenhoekiella aequorea</name>
    <dbReference type="NCBI Taxonomy" id="283736"/>
    <lineage>
        <taxon>Bacteria</taxon>
        <taxon>Pseudomonadati</taxon>
        <taxon>Bacteroidota</taxon>
        <taxon>Flavobacteriia</taxon>
        <taxon>Flavobacteriales</taxon>
        <taxon>Flavobacteriaceae</taxon>
        <taxon>Leeuwenhoekiella</taxon>
    </lineage>
</organism>